<sequence>MTADRSPYVAANEPKARSPRPKALLAPFTFDSSNTYRVFPPEIVSLFDHISVTRKDIAYSELFQQTCLQRTMIPYQDQSQVPSQDVLQSAAQLAINATAAPAPGPIDAMQVANTMYTMKTVTASLQLQTPGPDRELQGILQALGSSNPTDVERAALSLARIASNDETRAHLLSHPSANGAVVRLAAGTEATDRFAAAACLSAVRHLASDPLGRRRLLDPQQFLGPRPPESVVESMFVGLIAALRSPDSHMVANSASSLNCLLLSEVTFVRIVALPEGRFKELCTGLVEVMDYNLEDETVMSDAANALAALIAKESTRKMLLAETAGLLEHVLAGLTQILFPTPDKVRLSKKRCADKATAAAQVLAVLSSDTDGQLKIMTRHQNLAALMEGL</sequence>
<keyword evidence="2" id="KW-1185">Reference proteome</keyword>
<proteinExistence type="predicted"/>
<evidence type="ECO:0000313" key="2">
    <source>
        <dbReference type="Proteomes" id="UP001190700"/>
    </source>
</evidence>
<feature type="non-terminal residue" evidence="1">
    <location>
        <position position="391"/>
    </location>
</feature>
<reference evidence="1 2" key="1">
    <citation type="journal article" date="2015" name="Genome Biol. Evol.">
        <title>Comparative Genomics of a Bacterivorous Green Alga Reveals Evolutionary Causalities and Consequences of Phago-Mixotrophic Mode of Nutrition.</title>
        <authorList>
            <person name="Burns J.A."/>
            <person name="Paasch A."/>
            <person name="Narechania A."/>
            <person name="Kim E."/>
        </authorList>
    </citation>
    <scope>NUCLEOTIDE SEQUENCE [LARGE SCALE GENOMIC DNA]</scope>
    <source>
        <strain evidence="1 2">PLY_AMNH</strain>
    </source>
</reference>
<organism evidence="1 2">
    <name type="scientific">Cymbomonas tetramitiformis</name>
    <dbReference type="NCBI Taxonomy" id="36881"/>
    <lineage>
        <taxon>Eukaryota</taxon>
        <taxon>Viridiplantae</taxon>
        <taxon>Chlorophyta</taxon>
        <taxon>Pyramimonadophyceae</taxon>
        <taxon>Pyramimonadales</taxon>
        <taxon>Pyramimonadaceae</taxon>
        <taxon>Cymbomonas</taxon>
    </lineage>
</organism>
<accession>A0AAE0LDA8</accession>
<dbReference type="InterPro" id="IPR011989">
    <property type="entry name" value="ARM-like"/>
</dbReference>
<dbReference type="AlphaFoldDB" id="A0AAE0LDA8"/>
<dbReference type="EMBL" id="LGRX02004216">
    <property type="protein sequence ID" value="KAK3280877.1"/>
    <property type="molecule type" value="Genomic_DNA"/>
</dbReference>
<protein>
    <submittedName>
        <fullName evidence="1">Uncharacterized protein</fullName>
    </submittedName>
</protein>
<evidence type="ECO:0000313" key="1">
    <source>
        <dbReference type="EMBL" id="KAK3280877.1"/>
    </source>
</evidence>
<comment type="caution">
    <text evidence="1">The sequence shown here is derived from an EMBL/GenBank/DDBJ whole genome shotgun (WGS) entry which is preliminary data.</text>
</comment>
<gene>
    <name evidence="1" type="ORF">CYMTET_11305</name>
</gene>
<dbReference type="Gene3D" id="1.25.10.10">
    <property type="entry name" value="Leucine-rich Repeat Variant"/>
    <property type="match status" value="1"/>
</dbReference>
<dbReference type="SUPFAM" id="SSF48371">
    <property type="entry name" value="ARM repeat"/>
    <property type="match status" value="1"/>
</dbReference>
<dbReference type="Proteomes" id="UP001190700">
    <property type="component" value="Unassembled WGS sequence"/>
</dbReference>
<name>A0AAE0LDA8_9CHLO</name>
<dbReference type="InterPro" id="IPR016024">
    <property type="entry name" value="ARM-type_fold"/>
</dbReference>